<protein>
    <submittedName>
        <fullName evidence="1">RRM domain-containing protein</fullName>
    </submittedName>
</protein>
<reference evidence="1 2" key="1">
    <citation type="submission" date="2019-08" db="EMBL/GenBank/DDBJ databases">
        <title>Whole genome of Aphis craccivora.</title>
        <authorList>
            <person name="Voronova N.V."/>
            <person name="Shulinski R.S."/>
            <person name="Bandarenka Y.V."/>
            <person name="Zhorov D.G."/>
            <person name="Warner D."/>
        </authorList>
    </citation>
    <scope>NUCLEOTIDE SEQUENCE [LARGE SCALE GENOMIC DNA]</scope>
    <source>
        <strain evidence="1">180601</strain>
        <tissue evidence="1">Whole Body</tissue>
    </source>
</reference>
<gene>
    <name evidence="1" type="ORF">FWK35_00017682</name>
</gene>
<dbReference type="AlphaFoldDB" id="A0A6G0ZC67"/>
<keyword evidence="2" id="KW-1185">Reference proteome</keyword>
<dbReference type="OrthoDB" id="6608572at2759"/>
<evidence type="ECO:0000313" key="2">
    <source>
        <dbReference type="Proteomes" id="UP000478052"/>
    </source>
</evidence>
<dbReference type="EMBL" id="VUJU01000806">
    <property type="protein sequence ID" value="KAF0768259.1"/>
    <property type="molecule type" value="Genomic_DNA"/>
</dbReference>
<proteinExistence type="predicted"/>
<evidence type="ECO:0000313" key="1">
    <source>
        <dbReference type="EMBL" id="KAF0768259.1"/>
    </source>
</evidence>
<comment type="caution">
    <text evidence="1">The sequence shown here is derived from an EMBL/GenBank/DDBJ whole genome shotgun (WGS) entry which is preliminary data.</text>
</comment>
<sequence length="125" mass="13995">MVAVLSQPEVEDREFELWSDVTLPSSDDEEQEKAAVDARRVLGLLEEGGRVLGEIDGRQKVNHGRPTVHGKVMWVRVLPYDYSCSSQYHTALLCFIQNESVDRVMAYHHGSGCTIGGVRVSFSRC</sequence>
<organism evidence="1 2">
    <name type="scientific">Aphis craccivora</name>
    <name type="common">Cowpea aphid</name>
    <dbReference type="NCBI Taxonomy" id="307492"/>
    <lineage>
        <taxon>Eukaryota</taxon>
        <taxon>Metazoa</taxon>
        <taxon>Ecdysozoa</taxon>
        <taxon>Arthropoda</taxon>
        <taxon>Hexapoda</taxon>
        <taxon>Insecta</taxon>
        <taxon>Pterygota</taxon>
        <taxon>Neoptera</taxon>
        <taxon>Paraneoptera</taxon>
        <taxon>Hemiptera</taxon>
        <taxon>Sternorrhyncha</taxon>
        <taxon>Aphidomorpha</taxon>
        <taxon>Aphidoidea</taxon>
        <taxon>Aphididae</taxon>
        <taxon>Aphidini</taxon>
        <taxon>Aphis</taxon>
        <taxon>Aphis</taxon>
    </lineage>
</organism>
<accession>A0A6G0ZC67</accession>
<name>A0A6G0ZC67_APHCR</name>
<dbReference type="Proteomes" id="UP000478052">
    <property type="component" value="Unassembled WGS sequence"/>
</dbReference>